<keyword evidence="3" id="KW-0479">Metal-binding</keyword>
<comment type="pathway">
    <text evidence="1">Purine metabolism; 7-cyano-7-deazaguanine biosynthesis.</text>
</comment>
<evidence type="ECO:0000256" key="2">
    <source>
        <dbReference type="ARBA" id="ARBA00022598"/>
    </source>
</evidence>
<evidence type="ECO:0000313" key="11">
    <source>
        <dbReference type="EMBL" id="UJG39729.1"/>
    </source>
</evidence>
<evidence type="ECO:0000256" key="8">
    <source>
        <dbReference type="ARBA" id="ARBA00037993"/>
    </source>
</evidence>
<gene>
    <name evidence="11" type="primary">queC</name>
    <name evidence="11" type="ORF">K9W45_07625</name>
</gene>
<dbReference type="Proteomes" id="UP001201020">
    <property type="component" value="Chromosome"/>
</dbReference>
<name>A0A9Y1BIK4_9ARCH</name>
<dbReference type="GO" id="GO:0005524">
    <property type="term" value="F:ATP binding"/>
    <property type="evidence" value="ECO:0007669"/>
    <property type="project" value="UniProtKB-KW"/>
</dbReference>
<evidence type="ECO:0000256" key="9">
    <source>
        <dbReference type="ARBA" id="ARBA00039149"/>
    </source>
</evidence>
<keyword evidence="6" id="KW-0067">ATP-binding</keyword>
<dbReference type="SUPFAM" id="SSF52402">
    <property type="entry name" value="Adenine nucleotide alpha hydrolases-like"/>
    <property type="match status" value="1"/>
</dbReference>
<keyword evidence="2 11" id="KW-0436">Ligase</keyword>
<accession>A0A9Y1BIK4</accession>
<dbReference type="AlphaFoldDB" id="A0A9Y1BIK4"/>
<evidence type="ECO:0000256" key="6">
    <source>
        <dbReference type="ARBA" id="ARBA00022840"/>
    </source>
</evidence>
<keyword evidence="5" id="KW-0862">Zinc</keyword>
<proteinExistence type="inferred from homology"/>
<dbReference type="GO" id="GO:0016874">
    <property type="term" value="F:ligase activity"/>
    <property type="evidence" value="ECO:0007669"/>
    <property type="project" value="UniProtKB-KW"/>
</dbReference>
<protein>
    <recommendedName>
        <fullName evidence="9">7-cyano-7-deazaguanine synthase</fullName>
        <ecNumber evidence="9">6.3.4.20</ecNumber>
    </recommendedName>
</protein>
<dbReference type="InterPro" id="IPR014729">
    <property type="entry name" value="Rossmann-like_a/b/a_fold"/>
</dbReference>
<dbReference type="CDD" id="cd01995">
    <property type="entry name" value="QueC-like"/>
    <property type="match status" value="1"/>
</dbReference>
<sequence>MKKAIVLFSGGLDSTACLYWALEKYDSVSLLSFLYGSKEDEVIERTNKTFADFFSIESKIISLPFLKEFTAKAGSNLSQSVEELPEFKEFEKLDDKDITIDSAKKVWVPGRNLLFLSIAASAADSEKNTVDIIFGANIEEGETFPDNTKDFVERMNAAMKLGCMNEVKVISPFIASDKKDIVLFLNEKSAKYEFSSSCYRLTGWTKDRRPIHCGKCESCLRRKRAFSNANIEDKTLYAE</sequence>
<dbReference type="PANTHER" id="PTHR42914">
    <property type="entry name" value="7-CYANO-7-DEAZAGUANINE SYNTHASE"/>
    <property type="match status" value="1"/>
</dbReference>
<dbReference type="NCBIfam" id="TIGR00364">
    <property type="entry name" value="7-cyano-7-deazaguanine synthase QueC"/>
    <property type="match status" value="1"/>
</dbReference>
<dbReference type="PANTHER" id="PTHR42914:SF1">
    <property type="entry name" value="7-CYANO-7-DEAZAGUANINE SYNTHASE"/>
    <property type="match status" value="1"/>
</dbReference>
<comment type="function">
    <text evidence="7">Catalyzes the ATP-dependent conversion of 7-carboxy-7-deazaguanine (CDG) to 7-cyano-7-deazaguanine (preQ(0)).</text>
</comment>
<dbReference type="Gene3D" id="3.40.50.620">
    <property type="entry name" value="HUPs"/>
    <property type="match status" value="1"/>
</dbReference>
<dbReference type="InterPro" id="IPR018317">
    <property type="entry name" value="QueC"/>
</dbReference>
<evidence type="ECO:0000256" key="5">
    <source>
        <dbReference type="ARBA" id="ARBA00022833"/>
    </source>
</evidence>
<keyword evidence="4" id="KW-0547">Nucleotide-binding</keyword>
<comment type="catalytic activity">
    <reaction evidence="10">
        <text>7-carboxy-7-carbaguanine + NH4(+) + 2 ATP = 7-cyano-7-carbaguanine + 2 AMP + 2 diphosphate + 2 H(+)</text>
        <dbReference type="Rhea" id="RHEA:27982"/>
        <dbReference type="ChEBI" id="CHEBI:15378"/>
        <dbReference type="ChEBI" id="CHEBI:28938"/>
        <dbReference type="ChEBI" id="CHEBI:30616"/>
        <dbReference type="ChEBI" id="CHEBI:33019"/>
        <dbReference type="ChEBI" id="CHEBI:45075"/>
        <dbReference type="ChEBI" id="CHEBI:61036"/>
        <dbReference type="ChEBI" id="CHEBI:456215"/>
        <dbReference type="EC" id="6.3.4.20"/>
    </reaction>
</comment>
<dbReference type="EMBL" id="CP084166">
    <property type="protein sequence ID" value="UJG39729.1"/>
    <property type="molecule type" value="Genomic_DNA"/>
</dbReference>
<comment type="similarity">
    <text evidence="8">Belongs to the QueC family.</text>
</comment>
<dbReference type="PIRSF" id="PIRSF006293">
    <property type="entry name" value="ExsB"/>
    <property type="match status" value="1"/>
</dbReference>
<evidence type="ECO:0000256" key="7">
    <source>
        <dbReference type="ARBA" id="ARBA00037768"/>
    </source>
</evidence>
<dbReference type="EC" id="6.3.4.20" evidence="9"/>
<dbReference type="GO" id="GO:0046872">
    <property type="term" value="F:metal ion binding"/>
    <property type="evidence" value="ECO:0007669"/>
    <property type="project" value="UniProtKB-KW"/>
</dbReference>
<evidence type="ECO:0000256" key="10">
    <source>
        <dbReference type="ARBA" id="ARBA00047890"/>
    </source>
</evidence>
<evidence type="ECO:0000256" key="1">
    <source>
        <dbReference type="ARBA" id="ARBA00005061"/>
    </source>
</evidence>
<evidence type="ECO:0000256" key="3">
    <source>
        <dbReference type="ARBA" id="ARBA00022723"/>
    </source>
</evidence>
<organism evidence="11">
    <name type="scientific">Candidatus Heimdallarchaeum aukensis</name>
    <dbReference type="NCBI Taxonomy" id="2876573"/>
    <lineage>
        <taxon>Archaea</taxon>
        <taxon>Promethearchaeati</taxon>
        <taxon>Candidatus Heimdallarchaeota</taxon>
        <taxon>Candidatus Heimdallarchaeia (ex Rinke et al. 2021) (nom. nud.)</taxon>
        <taxon>Candidatus Heimdallarchaeales</taxon>
        <taxon>Candidatus Heimdallarchaeaceae</taxon>
        <taxon>Candidatus Heimdallarchaeum</taxon>
    </lineage>
</organism>
<reference evidence="11" key="1">
    <citation type="journal article" date="2022" name="Nat. Microbiol.">
        <title>Unique mobile elements and scalable gene flow at the prokaryote-eukaryote boundary revealed by circularized Asgard archaea genomes.</title>
        <authorList>
            <person name="Wu F."/>
            <person name="Speth D.R."/>
            <person name="Philosof A."/>
            <person name="Cremiere A."/>
            <person name="Narayanan A."/>
            <person name="Barco R.A."/>
            <person name="Connon S.A."/>
            <person name="Amend J.P."/>
            <person name="Antoshechkin I.A."/>
            <person name="Orphan V.J."/>
        </authorList>
    </citation>
    <scope>NUCLEOTIDE SEQUENCE</scope>
    <source>
        <strain evidence="11">PM71</strain>
    </source>
</reference>
<evidence type="ECO:0000256" key="4">
    <source>
        <dbReference type="ARBA" id="ARBA00022741"/>
    </source>
</evidence>
<dbReference type="Pfam" id="PF06508">
    <property type="entry name" value="QueC"/>
    <property type="match status" value="1"/>
</dbReference>